<protein>
    <submittedName>
        <fullName evidence="3">TonB box-containing protein</fullName>
    </submittedName>
</protein>
<dbReference type="AlphaFoldDB" id="A0A9P5YCH6"/>
<dbReference type="OrthoDB" id="2798132at2759"/>
<feature type="domain" description="DUF6593" evidence="2">
    <location>
        <begin position="8"/>
        <end position="174"/>
    </location>
</feature>
<dbReference type="Pfam" id="PF20236">
    <property type="entry name" value="DUF6593"/>
    <property type="match status" value="1"/>
</dbReference>
<feature type="compositionally biased region" description="Basic and acidic residues" evidence="1">
    <location>
        <begin position="172"/>
        <end position="188"/>
    </location>
</feature>
<evidence type="ECO:0000313" key="4">
    <source>
        <dbReference type="Proteomes" id="UP000807353"/>
    </source>
</evidence>
<reference evidence="3" key="1">
    <citation type="submission" date="2020-11" db="EMBL/GenBank/DDBJ databases">
        <authorList>
            <consortium name="DOE Joint Genome Institute"/>
            <person name="Ahrendt S."/>
            <person name="Riley R."/>
            <person name="Andreopoulos W."/>
            <person name="Labutti K."/>
            <person name="Pangilinan J."/>
            <person name="Ruiz-Duenas F.J."/>
            <person name="Barrasa J.M."/>
            <person name="Sanchez-Garcia M."/>
            <person name="Camarero S."/>
            <person name="Miyauchi S."/>
            <person name="Serrano A."/>
            <person name="Linde D."/>
            <person name="Babiker R."/>
            <person name="Drula E."/>
            <person name="Ayuso-Fernandez I."/>
            <person name="Pacheco R."/>
            <person name="Padilla G."/>
            <person name="Ferreira P."/>
            <person name="Barriuso J."/>
            <person name="Kellner H."/>
            <person name="Castanera R."/>
            <person name="Alfaro M."/>
            <person name="Ramirez L."/>
            <person name="Pisabarro A.G."/>
            <person name="Kuo A."/>
            <person name="Tritt A."/>
            <person name="Lipzen A."/>
            <person name="He G."/>
            <person name="Yan M."/>
            <person name="Ng V."/>
            <person name="Cullen D."/>
            <person name="Martin F."/>
            <person name="Rosso M.-N."/>
            <person name="Henrissat B."/>
            <person name="Hibbett D."/>
            <person name="Martinez A.T."/>
            <person name="Grigoriev I.V."/>
        </authorList>
    </citation>
    <scope>NUCLEOTIDE SEQUENCE</scope>
    <source>
        <strain evidence="3">CBS 247.69</strain>
    </source>
</reference>
<evidence type="ECO:0000256" key="1">
    <source>
        <dbReference type="SAM" id="MobiDB-lite"/>
    </source>
</evidence>
<organism evidence="3 4">
    <name type="scientific">Collybia nuda</name>
    <dbReference type="NCBI Taxonomy" id="64659"/>
    <lineage>
        <taxon>Eukaryota</taxon>
        <taxon>Fungi</taxon>
        <taxon>Dikarya</taxon>
        <taxon>Basidiomycota</taxon>
        <taxon>Agaricomycotina</taxon>
        <taxon>Agaricomycetes</taxon>
        <taxon>Agaricomycetidae</taxon>
        <taxon>Agaricales</taxon>
        <taxon>Tricholomatineae</taxon>
        <taxon>Clitocybaceae</taxon>
        <taxon>Collybia</taxon>
    </lineage>
</organism>
<dbReference type="EMBL" id="MU150242">
    <property type="protein sequence ID" value="KAF9466257.1"/>
    <property type="molecule type" value="Genomic_DNA"/>
</dbReference>
<proteinExistence type="predicted"/>
<evidence type="ECO:0000313" key="3">
    <source>
        <dbReference type="EMBL" id="KAF9466257.1"/>
    </source>
</evidence>
<sequence length="200" mass="22580">MDLFLVPNNLLRTVFVSNNGVAHYRVRTTKEKSRQISRIQRPAECEEDSIVAEVEWKSWRAPTTIRCPLLGNIGERGFGMLAASFLYKCGTFSTSRYLIGDDGAEYRWKMIRGIGWVLMCCDTDEEIARYSHVLVEEGLFAGEKRTVLRVQPLCTIDIDLVVLSFVIMEKKRRDRDGDGSKLTPHDEDPQGEGCADGGEA</sequence>
<dbReference type="Proteomes" id="UP000807353">
    <property type="component" value="Unassembled WGS sequence"/>
</dbReference>
<gene>
    <name evidence="3" type="ORF">BDZ94DRAFT_1212917</name>
</gene>
<comment type="caution">
    <text evidence="3">The sequence shown here is derived from an EMBL/GenBank/DDBJ whole genome shotgun (WGS) entry which is preliminary data.</text>
</comment>
<feature type="region of interest" description="Disordered" evidence="1">
    <location>
        <begin position="172"/>
        <end position="200"/>
    </location>
</feature>
<accession>A0A9P5YCH6</accession>
<evidence type="ECO:0000259" key="2">
    <source>
        <dbReference type="Pfam" id="PF20236"/>
    </source>
</evidence>
<name>A0A9P5YCH6_9AGAR</name>
<dbReference type="InterPro" id="IPR046528">
    <property type="entry name" value="DUF6593"/>
</dbReference>
<keyword evidence="4" id="KW-1185">Reference proteome</keyword>